<evidence type="ECO:0000313" key="6">
    <source>
        <dbReference type="RefSeq" id="XP_056696168.1"/>
    </source>
</evidence>
<gene>
    <name evidence="5 6 7 8 9 10" type="primary">LOC110804019</name>
</gene>
<dbReference type="InterPro" id="IPR003690">
    <property type="entry name" value="MTERF"/>
</dbReference>
<evidence type="ECO:0000256" key="3">
    <source>
        <dbReference type="ARBA" id="ARBA00022946"/>
    </source>
</evidence>
<reference evidence="4" key="1">
    <citation type="journal article" date="2021" name="Nat. Commun.">
        <title>Genomic analyses provide insights into spinach domestication and the genetic basis of agronomic traits.</title>
        <authorList>
            <person name="Cai X."/>
            <person name="Sun X."/>
            <person name="Xu C."/>
            <person name="Sun H."/>
            <person name="Wang X."/>
            <person name="Ge C."/>
            <person name="Zhang Z."/>
            <person name="Wang Q."/>
            <person name="Fei Z."/>
            <person name="Jiao C."/>
            <person name="Wang Q."/>
        </authorList>
    </citation>
    <scope>NUCLEOTIDE SEQUENCE [LARGE SCALE GENOMIC DNA]</scope>
    <source>
        <strain evidence="4">cv. Varoflay</strain>
    </source>
</reference>
<dbReference type="RefSeq" id="XP_056696167.1">
    <property type="nucleotide sequence ID" value="XM_056840189.1"/>
</dbReference>
<dbReference type="PANTHER" id="PTHR13068">
    <property type="entry name" value="CGI-12 PROTEIN-RELATED"/>
    <property type="match status" value="1"/>
</dbReference>
<name>A0ABM3RKN3_SPIOL</name>
<keyword evidence="3" id="KW-0809">Transit peptide</keyword>
<dbReference type="GeneID" id="110804019"/>
<dbReference type="Proteomes" id="UP000813463">
    <property type="component" value="Chromosome 3"/>
</dbReference>
<keyword evidence="4" id="KW-1185">Reference proteome</keyword>
<dbReference type="SMART" id="SM00733">
    <property type="entry name" value="Mterf"/>
    <property type="match status" value="2"/>
</dbReference>
<evidence type="ECO:0000313" key="7">
    <source>
        <dbReference type="RefSeq" id="XP_056696169.1"/>
    </source>
</evidence>
<accession>A0ABM3RKN3</accession>
<dbReference type="RefSeq" id="XP_056696169.1">
    <property type="nucleotide sequence ID" value="XM_056840191.1"/>
</dbReference>
<comment type="similarity">
    <text evidence="1">Belongs to the mTERF family.</text>
</comment>
<dbReference type="RefSeq" id="XP_056696168.1">
    <property type="nucleotide sequence ID" value="XM_056840190.1"/>
</dbReference>
<dbReference type="RefSeq" id="XP_056696171.1">
    <property type="nucleotide sequence ID" value="XM_056840193.1"/>
</dbReference>
<dbReference type="RefSeq" id="XP_056696170.1">
    <property type="nucleotide sequence ID" value="XM_056840192.1"/>
</dbReference>
<dbReference type="Pfam" id="PF02536">
    <property type="entry name" value="mTERF"/>
    <property type="match status" value="1"/>
</dbReference>
<evidence type="ECO:0000313" key="4">
    <source>
        <dbReference type="Proteomes" id="UP000813463"/>
    </source>
</evidence>
<keyword evidence="2" id="KW-0805">Transcription regulation</keyword>
<evidence type="ECO:0000313" key="10">
    <source>
        <dbReference type="RefSeq" id="XP_056696172.1"/>
    </source>
</evidence>
<organism evidence="4 10">
    <name type="scientific">Spinacia oleracea</name>
    <name type="common">Spinach</name>
    <dbReference type="NCBI Taxonomy" id="3562"/>
    <lineage>
        <taxon>Eukaryota</taxon>
        <taxon>Viridiplantae</taxon>
        <taxon>Streptophyta</taxon>
        <taxon>Embryophyta</taxon>
        <taxon>Tracheophyta</taxon>
        <taxon>Spermatophyta</taxon>
        <taxon>Magnoliopsida</taxon>
        <taxon>eudicotyledons</taxon>
        <taxon>Gunneridae</taxon>
        <taxon>Pentapetalae</taxon>
        <taxon>Caryophyllales</taxon>
        <taxon>Chenopodiaceae</taxon>
        <taxon>Chenopodioideae</taxon>
        <taxon>Anserineae</taxon>
        <taxon>Spinacia</taxon>
    </lineage>
</organism>
<dbReference type="RefSeq" id="XP_056696172.1">
    <property type="nucleotide sequence ID" value="XM_056840194.1"/>
</dbReference>
<keyword evidence="2" id="KW-0804">Transcription</keyword>
<evidence type="ECO:0000313" key="9">
    <source>
        <dbReference type="RefSeq" id="XP_056696171.1"/>
    </source>
</evidence>
<reference evidence="5 6" key="2">
    <citation type="submission" date="2025-05" db="UniProtKB">
        <authorList>
            <consortium name="RefSeq"/>
        </authorList>
    </citation>
    <scope>IDENTIFICATION</scope>
    <source>
        <tissue evidence="5 6">Leaf</tissue>
    </source>
</reference>
<keyword evidence="2" id="KW-0806">Transcription termination</keyword>
<proteinExistence type="inferred from homology"/>
<dbReference type="PANTHER" id="PTHR13068:SF38">
    <property type="entry name" value="TRANSCRIPTION TERMINATION FACTOR FAMILY PROTEIN"/>
    <property type="match status" value="1"/>
</dbReference>
<dbReference type="InterPro" id="IPR038538">
    <property type="entry name" value="MTERF_sf"/>
</dbReference>
<evidence type="ECO:0000313" key="8">
    <source>
        <dbReference type="RefSeq" id="XP_056696170.1"/>
    </source>
</evidence>
<evidence type="ECO:0000256" key="1">
    <source>
        <dbReference type="ARBA" id="ARBA00007692"/>
    </source>
</evidence>
<sequence>MGHFHKLKLHLIIRWVSSNFSPSPLKSSPNYPIFRYNFPLYCNYNVQHYSNLISPMDVNFNQIEDIDNSSCNNGEAMPRISRSTQKEAQGALLDYLHSTRNIPFLDAQYVSENSPCFLRKLVDNVNNEPDIRRGVARFLQFRTINEFEPFFESIGLEPCEFVPLLPGDLMFLSDEDGLLDNCHVLYDYGVSRGSIGRVYMGAREVFRYGSGVLVSKLRDFEELGLSKSVIAKAIIYHPSLLIDGVGKEFFKVVSRLQFIGCEYDWVEQHLLENASYNWIQIFELLQLLNDIGCENKELGYLLRRHPEILFNTSGRSTFSLIGFLIKFGFTKNDICWLFLHFPQVKVEKFVWNLGRAFELLFVIHMDALNVGIIIRKNFMLLGSRSVKKAKTLLNLNIGKKRLCETLIKNPLVLKNWVLREKSEQLHVTRLTTTLHSRMGRIRFLSSIGFTEDSKEMEKALKVFRGKGEELRERFDCLVKAGLGEEDVEQMIKACPKILNQTKEVIETKIRYLVNDLGYPVSSLMSFPGYIAYTMDRVKLRCSMYKWLVNQNAVRPTLRLSTIIGCTESYFEEKYVSKHPKGLVVWQEVKKTFSVK</sequence>
<evidence type="ECO:0000313" key="5">
    <source>
        <dbReference type="RefSeq" id="XP_056696167.1"/>
    </source>
</evidence>
<protein>
    <submittedName>
        <fullName evidence="5 6">Transcription termination factor MTEF18, mitochondrial isoform X1</fullName>
    </submittedName>
</protein>
<evidence type="ECO:0000256" key="2">
    <source>
        <dbReference type="ARBA" id="ARBA00022472"/>
    </source>
</evidence>
<dbReference type="Gene3D" id="1.25.70.10">
    <property type="entry name" value="Transcription termination factor 3, mitochondrial"/>
    <property type="match status" value="1"/>
</dbReference>